<feature type="region of interest" description="Disordered" evidence="2">
    <location>
        <begin position="1"/>
        <end position="24"/>
    </location>
</feature>
<evidence type="ECO:0000256" key="2">
    <source>
        <dbReference type="SAM" id="MobiDB-lite"/>
    </source>
</evidence>
<evidence type="ECO:0000256" key="1">
    <source>
        <dbReference type="ARBA" id="ARBA00034120"/>
    </source>
</evidence>
<dbReference type="SUPFAM" id="SSF56672">
    <property type="entry name" value="DNA/RNA polymerases"/>
    <property type="match status" value="1"/>
</dbReference>
<comment type="caution">
    <text evidence="4">The sequence shown here is derived from an EMBL/GenBank/DDBJ whole genome shotgun (WGS) entry which is preliminary data.</text>
</comment>
<dbReference type="GO" id="GO:0008270">
    <property type="term" value="F:zinc ion binding"/>
    <property type="evidence" value="ECO:0007669"/>
    <property type="project" value="InterPro"/>
</dbReference>
<dbReference type="InterPro" id="IPR003615">
    <property type="entry name" value="HNH_nuc"/>
</dbReference>
<accession>A0A5U2F6E5</accession>
<reference evidence="4" key="1">
    <citation type="submission" date="2018-07" db="EMBL/GenBank/DDBJ databases">
        <authorList>
            <consortium name="GenomeTrakr network: Whole genome sequencing for foodborne pathogen traceback"/>
        </authorList>
    </citation>
    <scope>NUCLEOTIDE SEQUENCE</scope>
    <source>
        <strain evidence="4">CFSAN018538</strain>
    </source>
</reference>
<dbReference type="SMART" id="SM00507">
    <property type="entry name" value="HNHc"/>
    <property type="match status" value="1"/>
</dbReference>
<dbReference type="GO" id="GO:0003676">
    <property type="term" value="F:nucleic acid binding"/>
    <property type="evidence" value="ECO:0007669"/>
    <property type="project" value="InterPro"/>
</dbReference>
<feature type="compositionally biased region" description="Low complexity" evidence="2">
    <location>
        <begin position="14"/>
        <end position="23"/>
    </location>
</feature>
<dbReference type="Pfam" id="PF08388">
    <property type="entry name" value="GIIM"/>
    <property type="match status" value="1"/>
</dbReference>
<dbReference type="InterPro" id="IPR002711">
    <property type="entry name" value="HNH"/>
</dbReference>
<evidence type="ECO:0000259" key="3">
    <source>
        <dbReference type="PROSITE" id="PS50878"/>
    </source>
</evidence>
<evidence type="ECO:0000313" key="4">
    <source>
        <dbReference type="EMBL" id="EBP0013453.1"/>
    </source>
</evidence>
<dbReference type="CDD" id="cd01651">
    <property type="entry name" value="RT_G2_intron"/>
    <property type="match status" value="1"/>
</dbReference>
<dbReference type="InterPro" id="IPR043502">
    <property type="entry name" value="DNA/RNA_pol_sf"/>
</dbReference>
<sequence length="577" mass="66448">MIKQEEHNPKGCRSSSPASSGHLSHWHRINWSKVTQVVRGLQVRIAKAAQEGDWRRVKNLQRKLTHSPCAKALAVRRVTENQGKRTAGVDRELWNTPEAKWNAIRRLTAKGYKPLPLRRVYIPKADGKKRPLGIPTMKDRAMQALYLLALQPVAETTGDTGSYGFRLNRSTADAITHCHMTLCKAGSPKWLLDADIKGCFDHISHEWLLKHVPLNKRILRKWLKAGVVDMGELKETEEGTPQGGVISPTLANMALDGLEKRLAEHFGEKASRKIRQSKVYLIRYADDFVITGITQDLLQHQVKPVVEAFLAERGLWLSETKTHIVHIDKGFEFLGWMVRRYKGHILIKPSRKNVKAFYRNIKATITKYGSARQENLIRKLNPKIRGWTNYHSHQVASKAFGRMDALIWRALWRWASRRHPNKGKRWVKEKYFHTTATRNWVFGTQVFGNEGMEWLNLRYAGDVKIKRHQKVKAGFNPFLPEWELYGEELTRKRMLEHQAHRRQWQILYLQQQGKCALCGQAITAATGWHDHHIIYRVLGGDDTLENRVLVHPVCHTQIHALGLNVVKPTAQEVNRKA</sequence>
<keyword evidence="4" id="KW-0548">Nucleotidyltransferase</keyword>
<dbReference type="GO" id="GO:0003964">
    <property type="term" value="F:RNA-directed DNA polymerase activity"/>
    <property type="evidence" value="ECO:0007669"/>
    <property type="project" value="UniProtKB-KW"/>
</dbReference>
<dbReference type="PROSITE" id="PS50878">
    <property type="entry name" value="RT_POL"/>
    <property type="match status" value="1"/>
</dbReference>
<name>A0A5U2F6E5_SALER</name>
<protein>
    <submittedName>
        <fullName evidence="4">Group II intron reverse transcriptase/maturase</fullName>
        <ecNumber evidence="4">2.7.7.49</ecNumber>
    </submittedName>
</protein>
<dbReference type="InterPro" id="IPR051083">
    <property type="entry name" value="GrpII_Intron_Splice-Mob/Def"/>
</dbReference>
<dbReference type="Pfam" id="PF00078">
    <property type="entry name" value="RVT_1"/>
    <property type="match status" value="1"/>
</dbReference>
<gene>
    <name evidence="4" type="primary">ltrA</name>
    <name evidence="4" type="ORF">HX37_22300</name>
</gene>
<dbReference type="GO" id="GO:0004519">
    <property type="term" value="F:endonuclease activity"/>
    <property type="evidence" value="ECO:0007669"/>
    <property type="project" value="InterPro"/>
</dbReference>
<dbReference type="PANTHER" id="PTHR34047:SF8">
    <property type="entry name" value="PROTEIN YKFC"/>
    <property type="match status" value="1"/>
</dbReference>
<dbReference type="InterPro" id="IPR000477">
    <property type="entry name" value="RT_dom"/>
</dbReference>
<keyword evidence="4" id="KW-0695">RNA-directed DNA polymerase</keyword>
<dbReference type="CDD" id="cd00085">
    <property type="entry name" value="HNHc"/>
    <property type="match status" value="1"/>
</dbReference>
<dbReference type="PANTHER" id="PTHR34047">
    <property type="entry name" value="NUCLEAR INTRON MATURASE 1, MITOCHONDRIAL-RELATED"/>
    <property type="match status" value="1"/>
</dbReference>
<dbReference type="NCBIfam" id="TIGR04416">
    <property type="entry name" value="group_II_RT_mat"/>
    <property type="match status" value="1"/>
</dbReference>
<dbReference type="EC" id="2.7.7.49" evidence="4"/>
<dbReference type="EMBL" id="AAGKHU010000116">
    <property type="protein sequence ID" value="EBP0013453.1"/>
    <property type="molecule type" value="Genomic_DNA"/>
</dbReference>
<dbReference type="InterPro" id="IPR025960">
    <property type="entry name" value="RVT_N"/>
</dbReference>
<proteinExistence type="inferred from homology"/>
<dbReference type="Gene3D" id="1.10.30.50">
    <property type="match status" value="1"/>
</dbReference>
<dbReference type="Pfam" id="PF01844">
    <property type="entry name" value="HNH"/>
    <property type="match status" value="1"/>
</dbReference>
<organism evidence="4">
    <name type="scientific">Salmonella enterica</name>
    <name type="common">Salmonella choleraesuis</name>
    <dbReference type="NCBI Taxonomy" id="28901"/>
    <lineage>
        <taxon>Bacteria</taxon>
        <taxon>Pseudomonadati</taxon>
        <taxon>Pseudomonadota</taxon>
        <taxon>Gammaproteobacteria</taxon>
        <taxon>Enterobacterales</taxon>
        <taxon>Enterobacteriaceae</taxon>
        <taxon>Salmonella</taxon>
    </lineage>
</organism>
<dbReference type="Pfam" id="PF13655">
    <property type="entry name" value="RVT_N"/>
    <property type="match status" value="1"/>
</dbReference>
<dbReference type="InterPro" id="IPR013597">
    <property type="entry name" value="Mat_intron_G2"/>
</dbReference>
<comment type="similarity">
    <text evidence="1">Belongs to the bacterial reverse transcriptase family.</text>
</comment>
<feature type="domain" description="Reverse transcriptase" evidence="3">
    <location>
        <begin position="103"/>
        <end position="338"/>
    </location>
</feature>
<dbReference type="InterPro" id="IPR030931">
    <property type="entry name" value="Group_II_RT_mat"/>
</dbReference>
<dbReference type="AlphaFoldDB" id="A0A5U2F6E5"/>
<keyword evidence="4" id="KW-0808">Transferase</keyword>